<feature type="domain" description="CENP-V/GFA" evidence="5">
    <location>
        <begin position="2"/>
        <end position="131"/>
    </location>
</feature>
<dbReference type="EMBL" id="JAKGTI010000001">
    <property type="protein sequence ID" value="MCF4096979.1"/>
    <property type="molecule type" value="Genomic_DNA"/>
</dbReference>
<keyword evidence="4" id="KW-0456">Lyase</keyword>
<evidence type="ECO:0000256" key="4">
    <source>
        <dbReference type="ARBA" id="ARBA00023239"/>
    </source>
</evidence>
<evidence type="ECO:0000313" key="6">
    <source>
        <dbReference type="EMBL" id="MCF4096979.1"/>
    </source>
</evidence>
<dbReference type="PROSITE" id="PS51891">
    <property type="entry name" value="CENP_V_GFA"/>
    <property type="match status" value="1"/>
</dbReference>
<comment type="caution">
    <text evidence="6">The sequence shown here is derived from an EMBL/GenBank/DDBJ whole genome shotgun (WGS) entry which is preliminary data.</text>
</comment>
<protein>
    <submittedName>
        <fullName evidence="6">GFA family protein</fullName>
    </submittedName>
</protein>
<sequence>MNKGNCLCGAVEITLNYLPEKIGACHCATCRKINGGGVQLGIHGDADLKAKGTENIQRYTSSDWAERGFCKICGTTLFYHLTVGSMDYIYSAGLFPEQTFIITEEIFVESKPAHIGFLSDTSRKKTAQQVG</sequence>
<comment type="similarity">
    <text evidence="1">Belongs to the Gfa family.</text>
</comment>
<evidence type="ECO:0000256" key="3">
    <source>
        <dbReference type="ARBA" id="ARBA00022833"/>
    </source>
</evidence>
<accession>A0ABS9E297</accession>
<dbReference type="PANTHER" id="PTHR33337">
    <property type="entry name" value="GFA DOMAIN-CONTAINING PROTEIN"/>
    <property type="match status" value="1"/>
</dbReference>
<keyword evidence="2" id="KW-0479">Metal-binding</keyword>
<name>A0ABS9E297_9HYPH</name>
<reference evidence="6 7" key="1">
    <citation type="submission" date="2022-01" db="EMBL/GenBank/DDBJ databases">
        <title>Maritalea mediterranea sp. nov., isolated from marine plastic residues from the Malva-rosa beach (Valencia, Spain).</title>
        <authorList>
            <person name="Vidal-Verdu A."/>
            <person name="Molina-Menor E."/>
            <person name="Pascual J."/>
            <person name="Pereto J."/>
            <person name="Porcar M."/>
        </authorList>
    </citation>
    <scope>NUCLEOTIDE SEQUENCE [LARGE SCALE GENOMIC DNA]</scope>
    <source>
        <strain evidence="6 7">P4.10X</strain>
    </source>
</reference>
<gene>
    <name evidence="6" type="ORF">L1I42_00585</name>
</gene>
<dbReference type="RefSeq" id="WP_236112506.1">
    <property type="nucleotide sequence ID" value="NZ_JAKGTI010000001.1"/>
</dbReference>
<keyword evidence="7" id="KW-1185">Reference proteome</keyword>
<evidence type="ECO:0000256" key="2">
    <source>
        <dbReference type="ARBA" id="ARBA00022723"/>
    </source>
</evidence>
<organism evidence="6 7">
    <name type="scientific">Maritalea mediterranea</name>
    <dbReference type="NCBI Taxonomy" id="2909667"/>
    <lineage>
        <taxon>Bacteria</taxon>
        <taxon>Pseudomonadati</taxon>
        <taxon>Pseudomonadota</taxon>
        <taxon>Alphaproteobacteria</taxon>
        <taxon>Hyphomicrobiales</taxon>
        <taxon>Devosiaceae</taxon>
        <taxon>Maritalea</taxon>
    </lineage>
</organism>
<proteinExistence type="inferred from homology"/>
<dbReference type="InterPro" id="IPR006913">
    <property type="entry name" value="CENP-V/GFA"/>
</dbReference>
<dbReference type="Proteomes" id="UP001201217">
    <property type="component" value="Unassembled WGS sequence"/>
</dbReference>
<keyword evidence="3" id="KW-0862">Zinc</keyword>
<dbReference type="SUPFAM" id="SSF51316">
    <property type="entry name" value="Mss4-like"/>
    <property type="match status" value="1"/>
</dbReference>
<evidence type="ECO:0000259" key="5">
    <source>
        <dbReference type="PROSITE" id="PS51891"/>
    </source>
</evidence>
<evidence type="ECO:0000256" key="1">
    <source>
        <dbReference type="ARBA" id="ARBA00005495"/>
    </source>
</evidence>
<dbReference type="Gene3D" id="3.90.1590.10">
    <property type="entry name" value="glutathione-dependent formaldehyde- activating enzyme (gfa)"/>
    <property type="match status" value="1"/>
</dbReference>
<dbReference type="InterPro" id="IPR011057">
    <property type="entry name" value="Mss4-like_sf"/>
</dbReference>
<dbReference type="Pfam" id="PF04828">
    <property type="entry name" value="GFA"/>
    <property type="match status" value="1"/>
</dbReference>
<evidence type="ECO:0000313" key="7">
    <source>
        <dbReference type="Proteomes" id="UP001201217"/>
    </source>
</evidence>
<dbReference type="PANTHER" id="PTHR33337:SF40">
    <property type="entry name" value="CENP-V_GFA DOMAIN-CONTAINING PROTEIN-RELATED"/>
    <property type="match status" value="1"/>
</dbReference>